<evidence type="ECO:0000313" key="3">
    <source>
        <dbReference type="Proteomes" id="UP001174909"/>
    </source>
</evidence>
<dbReference type="AlphaFoldDB" id="A0AA35TA25"/>
<feature type="compositionally biased region" description="Low complexity" evidence="1">
    <location>
        <begin position="61"/>
        <end position="72"/>
    </location>
</feature>
<dbReference type="Proteomes" id="UP001174909">
    <property type="component" value="Unassembled WGS sequence"/>
</dbReference>
<organism evidence="2 3">
    <name type="scientific">Geodia barretti</name>
    <name type="common">Barrett's horny sponge</name>
    <dbReference type="NCBI Taxonomy" id="519541"/>
    <lineage>
        <taxon>Eukaryota</taxon>
        <taxon>Metazoa</taxon>
        <taxon>Porifera</taxon>
        <taxon>Demospongiae</taxon>
        <taxon>Heteroscleromorpha</taxon>
        <taxon>Tetractinellida</taxon>
        <taxon>Astrophorina</taxon>
        <taxon>Geodiidae</taxon>
        <taxon>Geodia</taxon>
    </lineage>
</organism>
<evidence type="ECO:0000313" key="2">
    <source>
        <dbReference type="EMBL" id="CAI8044505.1"/>
    </source>
</evidence>
<proteinExistence type="predicted"/>
<name>A0AA35TA25_GEOBA</name>
<evidence type="ECO:0000256" key="1">
    <source>
        <dbReference type="SAM" id="MobiDB-lite"/>
    </source>
</evidence>
<reference evidence="2" key="1">
    <citation type="submission" date="2023-03" db="EMBL/GenBank/DDBJ databases">
        <authorList>
            <person name="Steffen K."/>
            <person name="Cardenas P."/>
        </authorList>
    </citation>
    <scope>NUCLEOTIDE SEQUENCE</scope>
</reference>
<keyword evidence="3" id="KW-1185">Reference proteome</keyword>
<sequence>MEISFEYMTEESEASDGEKVTKHSLPWRSEKINKLVRKLDNRSGQAPGKNVFLKKERIDKSPSLISPPSNSPRWAVRQSEGSAAEPGSTPSRAENNSTSRRLNPPSPECFSDTNMD</sequence>
<accession>A0AA35TA25</accession>
<comment type="caution">
    <text evidence="2">The sequence shown here is derived from an EMBL/GenBank/DDBJ whole genome shotgun (WGS) entry which is preliminary data.</text>
</comment>
<dbReference type="EMBL" id="CASHTH010003398">
    <property type="protein sequence ID" value="CAI8044505.1"/>
    <property type="molecule type" value="Genomic_DNA"/>
</dbReference>
<gene>
    <name evidence="2" type="ORF">GBAR_LOCUS24680</name>
</gene>
<protein>
    <submittedName>
        <fullName evidence="2">Uncharacterized protein</fullName>
    </submittedName>
</protein>
<feature type="region of interest" description="Disordered" evidence="1">
    <location>
        <begin position="1"/>
        <end position="116"/>
    </location>
</feature>
<feature type="compositionally biased region" description="Basic and acidic residues" evidence="1">
    <location>
        <begin position="28"/>
        <end position="41"/>
    </location>
</feature>
<feature type="compositionally biased region" description="Polar residues" evidence="1">
    <location>
        <begin position="88"/>
        <end position="101"/>
    </location>
</feature>